<sequence length="210" mass="23518">GEFTAHATGISFGGGCQWPGNIKISGEANKSSMNNLLQHPAMHRLVGFTNSMFNLFMHKTYVEYKNTLSEHLVQYPHLRSTSPKTVFAATTINFGTHVITPPHLDAGNLVHSWCSDTALGEYDPDKGGHLILWPFKLAIHFPPGFTILFPSALITHLNISILPHKQRCSIVQYSASGLFQWRYNGWCSDKDLIVKSSKADLLKRKEEQCH</sequence>
<protein>
    <submittedName>
        <fullName evidence="1">Uncharacterized protein</fullName>
    </submittedName>
</protein>
<name>A0A9P5TVX0_9AGAR</name>
<reference evidence="1" key="1">
    <citation type="submission" date="2020-11" db="EMBL/GenBank/DDBJ databases">
        <authorList>
            <consortium name="DOE Joint Genome Institute"/>
            <person name="Ahrendt S."/>
            <person name="Riley R."/>
            <person name="Andreopoulos W."/>
            <person name="Labutti K."/>
            <person name="Pangilinan J."/>
            <person name="Ruiz-Duenas F.J."/>
            <person name="Barrasa J.M."/>
            <person name="Sanchez-Garcia M."/>
            <person name="Camarero S."/>
            <person name="Miyauchi S."/>
            <person name="Serrano A."/>
            <person name="Linde D."/>
            <person name="Babiker R."/>
            <person name="Drula E."/>
            <person name="Ayuso-Fernandez I."/>
            <person name="Pacheco R."/>
            <person name="Padilla G."/>
            <person name="Ferreira P."/>
            <person name="Barriuso J."/>
            <person name="Kellner H."/>
            <person name="Castanera R."/>
            <person name="Alfaro M."/>
            <person name="Ramirez L."/>
            <person name="Pisabarro A.G."/>
            <person name="Kuo A."/>
            <person name="Tritt A."/>
            <person name="Lipzen A."/>
            <person name="He G."/>
            <person name="Yan M."/>
            <person name="Ng V."/>
            <person name="Cullen D."/>
            <person name="Martin F."/>
            <person name="Rosso M.-N."/>
            <person name="Henrissat B."/>
            <person name="Hibbett D."/>
            <person name="Martinez A.T."/>
            <person name="Grigoriev I.V."/>
        </authorList>
    </citation>
    <scope>NUCLEOTIDE SEQUENCE</scope>
    <source>
        <strain evidence="1">AH 40177</strain>
    </source>
</reference>
<evidence type="ECO:0000313" key="2">
    <source>
        <dbReference type="Proteomes" id="UP000772434"/>
    </source>
</evidence>
<dbReference type="Proteomes" id="UP000772434">
    <property type="component" value="Unassembled WGS sequence"/>
</dbReference>
<dbReference type="Gene3D" id="3.60.130.30">
    <property type="match status" value="1"/>
</dbReference>
<dbReference type="AlphaFoldDB" id="A0A9P5TVX0"/>
<organism evidence="1 2">
    <name type="scientific">Rhodocollybia butyracea</name>
    <dbReference type="NCBI Taxonomy" id="206335"/>
    <lineage>
        <taxon>Eukaryota</taxon>
        <taxon>Fungi</taxon>
        <taxon>Dikarya</taxon>
        <taxon>Basidiomycota</taxon>
        <taxon>Agaricomycotina</taxon>
        <taxon>Agaricomycetes</taxon>
        <taxon>Agaricomycetidae</taxon>
        <taxon>Agaricales</taxon>
        <taxon>Marasmiineae</taxon>
        <taxon>Omphalotaceae</taxon>
        <taxon>Rhodocollybia</taxon>
    </lineage>
</organism>
<dbReference type="EMBL" id="JADNRY010000894">
    <property type="protein sequence ID" value="KAF9024873.1"/>
    <property type="molecule type" value="Genomic_DNA"/>
</dbReference>
<proteinExistence type="predicted"/>
<keyword evidence="2" id="KW-1185">Reference proteome</keyword>
<gene>
    <name evidence="1" type="ORF">BDP27DRAFT_1248575</name>
</gene>
<comment type="caution">
    <text evidence="1">The sequence shown here is derived from an EMBL/GenBank/DDBJ whole genome shotgun (WGS) entry which is preliminary data.</text>
</comment>
<feature type="non-terminal residue" evidence="1">
    <location>
        <position position="1"/>
    </location>
</feature>
<dbReference type="OrthoDB" id="3202607at2759"/>
<evidence type="ECO:0000313" key="1">
    <source>
        <dbReference type="EMBL" id="KAF9024873.1"/>
    </source>
</evidence>
<accession>A0A9P5TVX0</accession>